<reference evidence="3" key="1">
    <citation type="submission" date="2018-03" db="EMBL/GenBank/DDBJ databases">
        <authorList>
            <person name="Navarro De La Torre S."/>
        </authorList>
    </citation>
    <scope>NUCLEOTIDE SEQUENCE [LARGE SCALE GENOMIC DNA]</scope>
    <source>
        <strain evidence="3">EAod3</strain>
    </source>
</reference>
<accession>A0A2R8CN67</accession>
<evidence type="ECO:0000313" key="3">
    <source>
        <dbReference type="Proteomes" id="UP000244934"/>
    </source>
</evidence>
<sequence>MKQQKESLRLLEEALKELESPKGSVLSAIQKISRAAVVMDDTELHVWCLIQLGEQKYTAALRRFLDALVVRQEDDSEEVKDELSKYRKEIDDLGLKPGIHYSSEELTVKYPESGGGYSNIGFVEERYADLVRTKKGNDGTYYKNNLNSHINYVRKKSHELASNLFNQLKFSGTISNCFELLKNEVDDKLIDLDSVLTEQLMLAFKSVSSSKEEEWSQALTTCRRILEGLADQLYPASDQKINGRVLGQSQYVNRIWAFMDASIESDSNKALAKTHIDFLGSWLEKINKLANKGVHAELGQLEATKAVFHTYLVMADILEHLGDEAGDEGKPNINTATIDEIEALLSVSRNVAKEIFKHRIKEGFLDLDSLSKINGVGPKTLKKAEEEFVIDG</sequence>
<proteinExistence type="predicted"/>
<evidence type="ECO:0000256" key="1">
    <source>
        <dbReference type="SAM" id="Coils"/>
    </source>
</evidence>
<dbReference type="PANTHER" id="PTHR21180:SF32">
    <property type="entry name" value="ENDONUCLEASE_EXONUCLEASE_PHOSPHATASE FAMILY DOMAIN-CONTAINING PROTEIN 1"/>
    <property type="match status" value="1"/>
</dbReference>
<dbReference type="EMBL" id="ONZI01000003">
    <property type="protein sequence ID" value="SPJ34340.1"/>
    <property type="molecule type" value="Genomic_DNA"/>
</dbReference>
<protein>
    <recommendedName>
        <fullName evidence="4">ComE operon protein 1</fullName>
    </recommendedName>
</protein>
<keyword evidence="1" id="KW-0175">Coiled coil</keyword>
<name>A0A2R8CN67_9GAMM</name>
<dbReference type="AlphaFoldDB" id="A0A2R8CN67"/>
<gene>
    <name evidence="2" type="ORF">KSP9073_02374</name>
</gene>
<dbReference type="Proteomes" id="UP000244934">
    <property type="component" value="Unassembled WGS sequence"/>
</dbReference>
<dbReference type="InterPro" id="IPR010994">
    <property type="entry name" value="RuvA_2-like"/>
</dbReference>
<dbReference type="OrthoDB" id="3078494at2"/>
<feature type="coiled-coil region" evidence="1">
    <location>
        <begin position="69"/>
        <end position="96"/>
    </location>
</feature>
<dbReference type="InterPro" id="IPR051675">
    <property type="entry name" value="Endo/Exo/Phosphatase_dom_1"/>
</dbReference>
<keyword evidence="3" id="KW-1185">Reference proteome</keyword>
<dbReference type="SUPFAM" id="SSF47781">
    <property type="entry name" value="RuvA domain 2-like"/>
    <property type="match status" value="1"/>
</dbReference>
<dbReference type="RefSeq" id="WP_108843137.1">
    <property type="nucleotide sequence ID" value="NZ_ONZI01000003.1"/>
</dbReference>
<dbReference type="Pfam" id="PF12836">
    <property type="entry name" value="HHH_3"/>
    <property type="match status" value="1"/>
</dbReference>
<dbReference type="PANTHER" id="PTHR21180">
    <property type="entry name" value="ENDONUCLEASE/EXONUCLEASE/PHOSPHATASE FAMILY DOMAIN-CONTAINING PROTEIN 1"/>
    <property type="match status" value="1"/>
</dbReference>
<dbReference type="Gene3D" id="1.10.150.320">
    <property type="entry name" value="Photosystem II 12 kDa extrinsic protein"/>
    <property type="match status" value="1"/>
</dbReference>
<evidence type="ECO:0008006" key="4">
    <source>
        <dbReference type="Google" id="ProtNLM"/>
    </source>
</evidence>
<organism evidence="2 3">
    <name type="scientific">Kushneria phyllosphaerae</name>
    <dbReference type="NCBI Taxonomy" id="2100822"/>
    <lineage>
        <taxon>Bacteria</taxon>
        <taxon>Pseudomonadati</taxon>
        <taxon>Pseudomonadota</taxon>
        <taxon>Gammaproteobacteria</taxon>
        <taxon>Oceanospirillales</taxon>
        <taxon>Halomonadaceae</taxon>
        <taxon>Kushneria</taxon>
    </lineage>
</organism>
<evidence type="ECO:0000313" key="2">
    <source>
        <dbReference type="EMBL" id="SPJ34340.1"/>
    </source>
</evidence>